<dbReference type="InterPro" id="IPR050300">
    <property type="entry name" value="GDXG_lipolytic_enzyme"/>
</dbReference>
<feature type="compositionally biased region" description="Low complexity" evidence="2">
    <location>
        <begin position="10"/>
        <end position="25"/>
    </location>
</feature>
<dbReference type="PANTHER" id="PTHR48081">
    <property type="entry name" value="AB HYDROLASE SUPERFAMILY PROTEIN C4A8.06C"/>
    <property type="match status" value="1"/>
</dbReference>
<feature type="domain" description="Alpha/beta hydrolase fold-3" evidence="3">
    <location>
        <begin position="109"/>
        <end position="315"/>
    </location>
</feature>
<evidence type="ECO:0000256" key="2">
    <source>
        <dbReference type="SAM" id="MobiDB-lite"/>
    </source>
</evidence>
<evidence type="ECO:0000256" key="1">
    <source>
        <dbReference type="ARBA" id="ARBA00022801"/>
    </source>
</evidence>
<dbReference type="Pfam" id="PF07859">
    <property type="entry name" value="Abhydrolase_3"/>
    <property type="match status" value="1"/>
</dbReference>
<keyword evidence="1 4" id="KW-0378">Hydrolase</keyword>
<dbReference type="EMBL" id="CP162511">
    <property type="protein sequence ID" value="XDI06725.1"/>
    <property type="molecule type" value="Genomic_DNA"/>
</dbReference>
<proteinExistence type="predicted"/>
<dbReference type="InterPro" id="IPR029058">
    <property type="entry name" value="AB_hydrolase_fold"/>
</dbReference>
<evidence type="ECO:0000313" key="4">
    <source>
        <dbReference type="EMBL" id="XDI06725.1"/>
    </source>
</evidence>
<sequence length="342" mass="35984">MTIETDTSTASGASAAPGGSAGSHHPAPPPFDAELAAALEFVGQMIPPTLLPEHIPLFRQGMADPTLDEQIAAVGAVHEERTIAGHEGDEIVVSIFRPAVPTAAGPGIYHLHGGGMIIGDRFGGVQSFLPYVASHGAVIVSVEYRLAPEFPDPYPVEDCYAGLVWTAEHADELGIDPSRLVVAGASAGGGLAAGVTLMARDRRGPGLRASLLIYPMLDDRNQTVSSHQLQGIGVWDRTSNDTGWDALLGDRRHTDAVSSYAAPARATDLSGLPPTFIDVGSAEVFRDEDVDYASRIWQAGGVCELHVWPGGFHGFDALAPQAQLSIAMVAARNAWLTRMIEG</sequence>
<evidence type="ECO:0000259" key="3">
    <source>
        <dbReference type="Pfam" id="PF07859"/>
    </source>
</evidence>
<organism evidence="4">
    <name type="scientific">Herbiconiux sp. A18JL235</name>
    <dbReference type="NCBI Taxonomy" id="3152363"/>
    <lineage>
        <taxon>Bacteria</taxon>
        <taxon>Bacillati</taxon>
        <taxon>Actinomycetota</taxon>
        <taxon>Actinomycetes</taxon>
        <taxon>Micrococcales</taxon>
        <taxon>Microbacteriaceae</taxon>
        <taxon>Herbiconiux</taxon>
    </lineage>
</organism>
<accession>A0AB39BKU0</accession>
<dbReference type="GO" id="GO:0016787">
    <property type="term" value="F:hydrolase activity"/>
    <property type="evidence" value="ECO:0007669"/>
    <property type="project" value="UniProtKB-KW"/>
</dbReference>
<dbReference type="SUPFAM" id="SSF53474">
    <property type="entry name" value="alpha/beta-Hydrolases"/>
    <property type="match status" value="1"/>
</dbReference>
<dbReference type="RefSeq" id="WP_368499104.1">
    <property type="nucleotide sequence ID" value="NZ_CP162511.1"/>
</dbReference>
<name>A0AB39BKU0_9MICO</name>
<feature type="region of interest" description="Disordered" evidence="2">
    <location>
        <begin position="1"/>
        <end position="30"/>
    </location>
</feature>
<dbReference type="InterPro" id="IPR013094">
    <property type="entry name" value="AB_hydrolase_3"/>
</dbReference>
<dbReference type="Gene3D" id="3.40.50.1820">
    <property type="entry name" value="alpha/beta hydrolase"/>
    <property type="match status" value="1"/>
</dbReference>
<protein>
    <submittedName>
        <fullName evidence="4">Alpha/beta hydrolase</fullName>
    </submittedName>
</protein>
<dbReference type="AlphaFoldDB" id="A0AB39BKU0"/>
<dbReference type="PANTHER" id="PTHR48081:SF8">
    <property type="entry name" value="ALPHA_BETA HYDROLASE FOLD-3 DOMAIN-CONTAINING PROTEIN-RELATED"/>
    <property type="match status" value="1"/>
</dbReference>
<gene>
    <name evidence="4" type="ORF">ABFY20_06380</name>
</gene>
<reference evidence="4" key="1">
    <citation type="submission" date="2024-05" db="EMBL/GenBank/DDBJ databases">
        <title>Herbiconiux sp. A18JL235.</title>
        <authorList>
            <person name="Zhang G."/>
        </authorList>
    </citation>
    <scope>NUCLEOTIDE SEQUENCE</scope>
    <source>
        <strain evidence="4">A18JL235</strain>
    </source>
</reference>